<dbReference type="PANTHER" id="PTHR40394:SF2">
    <property type="entry name" value="QUINOL:CYTOCHROME C OXIDOREDUCTASE MEMBRANE PROTEIN"/>
    <property type="match status" value="1"/>
</dbReference>
<dbReference type="PANTHER" id="PTHR40394">
    <property type="entry name" value="LIPOPROTEIN-RELATED"/>
    <property type="match status" value="1"/>
</dbReference>
<dbReference type="AlphaFoldDB" id="A0A4Y9SRB9"/>
<keyword evidence="1" id="KW-1133">Transmembrane helix</keyword>
<protein>
    <submittedName>
        <fullName evidence="2">DUF3341 domain-containing protein</fullName>
    </submittedName>
</protein>
<comment type="caution">
    <text evidence="2">The sequence shown here is derived from an EMBL/GenBank/DDBJ whole genome shotgun (WGS) entry which is preliminary data.</text>
</comment>
<evidence type="ECO:0000313" key="3">
    <source>
        <dbReference type="Proteomes" id="UP000297258"/>
    </source>
</evidence>
<dbReference type="OrthoDB" id="9792475at2"/>
<keyword evidence="1" id="KW-0812">Transmembrane</keyword>
<keyword evidence="3" id="KW-1185">Reference proteome</keyword>
<sequence length="176" mass="19125">MSALYGLLFEFPTADALLAAVRRARENGCREVDAYSPFSIEGMPAALGFRSHAVQAWTFVGALLGGGGTYFLQWYSAVINFPINVGGRPLHSWPSFIPATFEITVLGAALAALISMLAANGLPRLIHPLFGAPDFDLASRNRFFLCLPASDPTFHAGRSRQMLADLEPIKISEVRR</sequence>
<keyword evidence="1" id="KW-0472">Membrane</keyword>
<accession>A0A4Y9SRB9</accession>
<proteinExistence type="predicted"/>
<dbReference type="EMBL" id="SPUM01000131">
    <property type="protein sequence ID" value="TFW29005.1"/>
    <property type="molecule type" value="Genomic_DNA"/>
</dbReference>
<feature type="transmembrane region" description="Helical" evidence="1">
    <location>
        <begin position="56"/>
        <end position="76"/>
    </location>
</feature>
<dbReference type="InterPro" id="IPR021776">
    <property type="entry name" value="ActD"/>
</dbReference>
<dbReference type="Pfam" id="PF11821">
    <property type="entry name" value="ActD"/>
    <property type="match status" value="1"/>
</dbReference>
<feature type="transmembrane region" description="Helical" evidence="1">
    <location>
        <begin position="96"/>
        <end position="119"/>
    </location>
</feature>
<gene>
    <name evidence="2" type="ORF">E4O92_19745</name>
</gene>
<evidence type="ECO:0000313" key="2">
    <source>
        <dbReference type="EMBL" id="TFW29005.1"/>
    </source>
</evidence>
<dbReference type="RefSeq" id="WP_135191374.1">
    <property type="nucleotide sequence ID" value="NZ_SPUM01000131.1"/>
</dbReference>
<reference evidence="2 3" key="1">
    <citation type="submission" date="2019-03" db="EMBL/GenBank/DDBJ databases">
        <title>Draft genome of Massilia hortus sp. nov., a novel bacterial species of the Oxalobacteraceae family.</title>
        <authorList>
            <person name="Peta V."/>
            <person name="Raths R."/>
            <person name="Bucking H."/>
        </authorList>
    </citation>
    <scope>NUCLEOTIDE SEQUENCE [LARGE SCALE GENOMIC DNA]</scope>
    <source>
        <strain evidence="2 3">ONC3</strain>
    </source>
</reference>
<dbReference type="Proteomes" id="UP000297258">
    <property type="component" value="Unassembled WGS sequence"/>
</dbReference>
<name>A0A4Y9SRB9_9BURK</name>
<evidence type="ECO:0000256" key="1">
    <source>
        <dbReference type="SAM" id="Phobius"/>
    </source>
</evidence>
<organism evidence="2 3">
    <name type="scientific">Massilia horti</name>
    <dbReference type="NCBI Taxonomy" id="2562153"/>
    <lineage>
        <taxon>Bacteria</taxon>
        <taxon>Pseudomonadati</taxon>
        <taxon>Pseudomonadota</taxon>
        <taxon>Betaproteobacteria</taxon>
        <taxon>Burkholderiales</taxon>
        <taxon>Oxalobacteraceae</taxon>
        <taxon>Telluria group</taxon>
        <taxon>Massilia</taxon>
    </lineage>
</organism>